<dbReference type="GeneID" id="96876959"/>
<dbReference type="EMBL" id="CP123523">
    <property type="protein sequence ID" value="WGM07280.1"/>
    <property type="molecule type" value="Genomic_DNA"/>
</dbReference>
<protein>
    <submittedName>
        <fullName evidence="1">Uncharacterized protein</fullName>
    </submittedName>
</protein>
<dbReference type="EMBL" id="FN545178">
    <property type="protein sequence ID" value="CBA72267.1"/>
    <property type="molecule type" value="Genomic_DNA"/>
</dbReference>
<evidence type="ECO:0000313" key="1">
    <source>
        <dbReference type="EMBL" id="CBA72267.1"/>
    </source>
</evidence>
<keyword evidence="3" id="KW-1185">Reference proteome</keyword>
<reference evidence="2" key="2">
    <citation type="submission" date="2023-04" db="EMBL/GenBank/DDBJ databases">
        <title>Genome dynamics across the evolutionary transition to endosymbiosis.</title>
        <authorList>
            <person name="Siozios S."/>
            <person name="Nadal-Jimenez P."/>
            <person name="Azagi T."/>
            <person name="Sprong H."/>
            <person name="Frost C.L."/>
            <person name="Parratt S.R."/>
            <person name="Taylor G."/>
            <person name="Brettell L."/>
            <person name="Lew K.C."/>
            <person name="Croft L."/>
            <person name="King K.C."/>
            <person name="Brockhurst M.A."/>
            <person name="Hypsa V."/>
            <person name="Novakova E."/>
            <person name="Darby A.C."/>
            <person name="Hurst G.D.D."/>
        </authorList>
    </citation>
    <scope>NUCLEOTIDE SEQUENCE</scope>
    <source>
        <strain evidence="2">ANv_CAN</strain>
    </source>
</reference>
<name>D2TXY7_9GAMM</name>
<gene>
    <name evidence="1" type="ORF">ARN_09870</name>
    <name evidence="2" type="ORF">QE258_08500</name>
</gene>
<organism evidence="1">
    <name type="scientific">Arsenophonus nasoniae</name>
    <name type="common">son-killer infecting Nasonia vitripennis</name>
    <dbReference type="NCBI Taxonomy" id="638"/>
    <lineage>
        <taxon>Bacteria</taxon>
        <taxon>Pseudomonadati</taxon>
        <taxon>Pseudomonadota</taxon>
        <taxon>Gammaproteobacteria</taxon>
        <taxon>Enterobacterales</taxon>
        <taxon>Morganellaceae</taxon>
        <taxon>Arsenophonus</taxon>
    </lineage>
</organism>
<evidence type="ECO:0000313" key="3">
    <source>
        <dbReference type="Proteomes" id="UP001177592"/>
    </source>
</evidence>
<reference evidence="1" key="1">
    <citation type="journal article" date="2010" name="Insect Mol. Biol.">
        <title>The draft genome sequence of Arsenophonus nasoniae, son-killer bacterium of Nasonia vitripennis, reveals genes associated with virulence and symbiosis.</title>
        <authorList>
            <person name="Wilkes T."/>
            <person name="Darby A.C."/>
            <person name="Choi J."/>
            <person name="Colborne J.K."/>
            <person name="Werren J.H."/>
            <person name="Hurst G.D.D."/>
        </authorList>
    </citation>
    <scope>NUCLEOTIDE SEQUENCE</scope>
</reference>
<accession>D2TXY7</accession>
<evidence type="ECO:0000313" key="2">
    <source>
        <dbReference type="EMBL" id="WGM07280.1"/>
    </source>
</evidence>
<dbReference type="RefSeq" id="WP_026822535.1">
    <property type="nucleotide sequence ID" value="NZ_CP038613.1"/>
</dbReference>
<dbReference type="Proteomes" id="UP001177592">
    <property type="component" value="Chromosome"/>
</dbReference>
<proteinExistence type="predicted"/>
<dbReference type="AlphaFoldDB" id="D2TXY7"/>
<sequence length="62" mass="6572">MLVTATHARRERVFYCRKSSHKFYGGLDGAAEKLAGGYSGSANPVQLTTNMSLAPLGGGKIK</sequence>